<evidence type="ECO:0000256" key="5">
    <source>
        <dbReference type="PROSITE-ProRule" id="PRU00169"/>
    </source>
</evidence>
<name>A0A1I2D8W5_9ACTN</name>
<evidence type="ECO:0000313" key="8">
    <source>
        <dbReference type="EMBL" id="SFE76938.1"/>
    </source>
</evidence>
<dbReference type="PROSITE" id="PS50043">
    <property type="entry name" value="HTH_LUXR_2"/>
    <property type="match status" value="1"/>
</dbReference>
<dbReference type="GO" id="GO:0000160">
    <property type="term" value="P:phosphorelay signal transduction system"/>
    <property type="evidence" value="ECO:0007669"/>
    <property type="project" value="InterPro"/>
</dbReference>
<dbReference type="Pfam" id="PF00196">
    <property type="entry name" value="GerE"/>
    <property type="match status" value="1"/>
</dbReference>
<accession>A0A1I2D8W5</accession>
<dbReference type="STRING" id="380248.SAMN05216251_105134"/>
<protein>
    <submittedName>
        <fullName evidence="8">Two component transcriptional regulator, LuxR family</fullName>
    </submittedName>
</protein>
<keyword evidence="9" id="KW-1185">Reference proteome</keyword>
<dbReference type="PANTHER" id="PTHR43214">
    <property type="entry name" value="TWO-COMPONENT RESPONSE REGULATOR"/>
    <property type="match status" value="1"/>
</dbReference>
<dbReference type="Gene3D" id="3.40.50.2300">
    <property type="match status" value="1"/>
</dbReference>
<dbReference type="PROSITE" id="PS50110">
    <property type="entry name" value="RESPONSE_REGULATORY"/>
    <property type="match status" value="1"/>
</dbReference>
<dbReference type="GO" id="GO:0003677">
    <property type="term" value="F:DNA binding"/>
    <property type="evidence" value="ECO:0007669"/>
    <property type="project" value="UniProtKB-KW"/>
</dbReference>
<feature type="domain" description="HTH luxR-type" evidence="6">
    <location>
        <begin position="166"/>
        <end position="236"/>
    </location>
</feature>
<dbReference type="InterPro" id="IPR001789">
    <property type="entry name" value="Sig_transdc_resp-reg_receiver"/>
</dbReference>
<gene>
    <name evidence="8" type="ORF">SAMN05216251_105134</name>
</gene>
<dbReference type="CDD" id="cd06170">
    <property type="entry name" value="LuxR_C_like"/>
    <property type="match status" value="1"/>
</dbReference>
<evidence type="ECO:0000313" key="9">
    <source>
        <dbReference type="Proteomes" id="UP000199323"/>
    </source>
</evidence>
<dbReference type="Pfam" id="PF00072">
    <property type="entry name" value="Response_reg"/>
    <property type="match status" value="1"/>
</dbReference>
<proteinExistence type="predicted"/>
<dbReference type="GO" id="GO:0006355">
    <property type="term" value="P:regulation of DNA-templated transcription"/>
    <property type="evidence" value="ECO:0007669"/>
    <property type="project" value="InterPro"/>
</dbReference>
<dbReference type="InterPro" id="IPR058245">
    <property type="entry name" value="NreC/VraR/RcsB-like_REC"/>
</dbReference>
<dbReference type="SMART" id="SM00421">
    <property type="entry name" value="HTH_LUXR"/>
    <property type="match status" value="1"/>
</dbReference>
<dbReference type="PRINTS" id="PR00038">
    <property type="entry name" value="HTHLUXR"/>
</dbReference>
<dbReference type="SMART" id="SM00448">
    <property type="entry name" value="REC"/>
    <property type="match status" value="1"/>
</dbReference>
<dbReference type="EMBL" id="FONG01000005">
    <property type="protein sequence ID" value="SFE76938.1"/>
    <property type="molecule type" value="Genomic_DNA"/>
</dbReference>
<keyword evidence="4" id="KW-0804">Transcription</keyword>
<dbReference type="AlphaFoldDB" id="A0A1I2D8W5"/>
<dbReference type="InterPro" id="IPR016032">
    <property type="entry name" value="Sig_transdc_resp-reg_C-effctor"/>
</dbReference>
<dbReference type="InterPro" id="IPR039420">
    <property type="entry name" value="WalR-like"/>
</dbReference>
<dbReference type="PANTHER" id="PTHR43214:SF24">
    <property type="entry name" value="TRANSCRIPTIONAL REGULATORY PROTEIN NARL-RELATED"/>
    <property type="match status" value="1"/>
</dbReference>
<evidence type="ECO:0000256" key="3">
    <source>
        <dbReference type="ARBA" id="ARBA00023125"/>
    </source>
</evidence>
<dbReference type="Proteomes" id="UP000199323">
    <property type="component" value="Unassembled WGS sequence"/>
</dbReference>
<evidence type="ECO:0000259" key="6">
    <source>
        <dbReference type="PROSITE" id="PS50043"/>
    </source>
</evidence>
<sequence length="236" mass="25406">MLGKTGSLRGLERVEDKVRVVIAEDSVLLREGLTRLLTDRGHDVVAGVGDAEALIKVVRELADEGAAPDVVVADVRMPPTHTDEGVRAAVRLRKDYPDIGVLVLSQYVEEQYATELLAGSSRGVGYLLKDRVAEVREFVDAVVRVAEGGTALDPEVVAQLLGRSRKQDVLAGLTPREREVLGLMAEGRTNSAVAKQLVVSDGAVEKHVSNIFLKLGLAPSDGDHRRVLAVLTYLNS</sequence>
<dbReference type="CDD" id="cd17535">
    <property type="entry name" value="REC_NarL-like"/>
    <property type="match status" value="1"/>
</dbReference>
<feature type="domain" description="Response regulatory" evidence="7">
    <location>
        <begin position="19"/>
        <end position="144"/>
    </location>
</feature>
<reference evidence="9" key="1">
    <citation type="submission" date="2016-10" db="EMBL/GenBank/DDBJ databases">
        <authorList>
            <person name="Varghese N."/>
            <person name="Submissions S."/>
        </authorList>
    </citation>
    <scope>NUCLEOTIDE SEQUENCE [LARGE SCALE GENOMIC DNA]</scope>
    <source>
        <strain evidence="9">CGMCC 4.3510</strain>
    </source>
</reference>
<dbReference type="SUPFAM" id="SSF52172">
    <property type="entry name" value="CheY-like"/>
    <property type="match status" value="1"/>
</dbReference>
<organism evidence="8 9">
    <name type="scientific">Actinacidiphila alni</name>
    <dbReference type="NCBI Taxonomy" id="380248"/>
    <lineage>
        <taxon>Bacteria</taxon>
        <taxon>Bacillati</taxon>
        <taxon>Actinomycetota</taxon>
        <taxon>Actinomycetes</taxon>
        <taxon>Kitasatosporales</taxon>
        <taxon>Streptomycetaceae</taxon>
        <taxon>Actinacidiphila</taxon>
    </lineage>
</organism>
<keyword evidence="2" id="KW-0805">Transcription regulation</keyword>
<evidence type="ECO:0000256" key="4">
    <source>
        <dbReference type="ARBA" id="ARBA00023163"/>
    </source>
</evidence>
<evidence type="ECO:0000256" key="2">
    <source>
        <dbReference type="ARBA" id="ARBA00023015"/>
    </source>
</evidence>
<evidence type="ECO:0000259" key="7">
    <source>
        <dbReference type="PROSITE" id="PS50110"/>
    </source>
</evidence>
<dbReference type="SUPFAM" id="SSF46894">
    <property type="entry name" value="C-terminal effector domain of the bipartite response regulators"/>
    <property type="match status" value="1"/>
</dbReference>
<keyword evidence="1 5" id="KW-0597">Phosphoprotein</keyword>
<evidence type="ECO:0000256" key="1">
    <source>
        <dbReference type="ARBA" id="ARBA00022553"/>
    </source>
</evidence>
<dbReference type="InterPro" id="IPR011006">
    <property type="entry name" value="CheY-like_superfamily"/>
</dbReference>
<keyword evidence="3" id="KW-0238">DNA-binding</keyword>
<dbReference type="InterPro" id="IPR000792">
    <property type="entry name" value="Tscrpt_reg_LuxR_C"/>
</dbReference>
<feature type="modified residue" description="4-aspartylphosphate" evidence="5">
    <location>
        <position position="74"/>
    </location>
</feature>